<evidence type="ECO:0000256" key="1">
    <source>
        <dbReference type="ARBA" id="ARBA00007072"/>
    </source>
</evidence>
<feature type="chain" id="PRO_5018378628" description="Endoglucanase" evidence="7">
    <location>
        <begin position="24"/>
        <end position="592"/>
    </location>
</feature>
<keyword evidence="7" id="KW-0136">Cellulose degradation</keyword>
<dbReference type="GO" id="GO:0030245">
    <property type="term" value="P:cellulose catabolic process"/>
    <property type="evidence" value="ECO:0007669"/>
    <property type="project" value="UniProtKB-KW"/>
</dbReference>
<evidence type="ECO:0000256" key="4">
    <source>
        <dbReference type="ARBA" id="ARBA00023295"/>
    </source>
</evidence>
<keyword evidence="5 6" id="KW-0624">Polysaccharide degradation</keyword>
<dbReference type="Proteomes" id="UP000177506">
    <property type="component" value="Unassembled WGS sequence"/>
</dbReference>
<proteinExistence type="inferred from homology"/>
<comment type="similarity">
    <text evidence="1 6 7">Belongs to the glycosyl hydrolase 9 (cellulase E) family.</text>
</comment>
<evidence type="ECO:0000256" key="3">
    <source>
        <dbReference type="ARBA" id="ARBA00023277"/>
    </source>
</evidence>
<dbReference type="Gene3D" id="1.50.10.10">
    <property type="match status" value="1"/>
</dbReference>
<evidence type="ECO:0000313" key="10">
    <source>
        <dbReference type="EMBL" id="OGX90933.1"/>
    </source>
</evidence>
<dbReference type="PROSITE" id="PS51257">
    <property type="entry name" value="PROKAR_LIPOPROTEIN"/>
    <property type="match status" value="1"/>
</dbReference>
<comment type="catalytic activity">
    <reaction evidence="7">
        <text>Endohydrolysis of (1-&gt;4)-beta-D-glucosidic linkages in cellulose, lichenin and cereal beta-D-glucans.</text>
        <dbReference type="EC" id="3.2.1.4"/>
    </reaction>
</comment>
<keyword evidence="3 6" id="KW-0119">Carbohydrate metabolism</keyword>
<name>A0A1G1TJ88_9BACT</name>
<dbReference type="InterPro" id="IPR018221">
    <property type="entry name" value="Glyco_hydro_9_His_AS"/>
</dbReference>
<keyword evidence="4 6" id="KW-0326">Glycosidase</keyword>
<dbReference type="EMBL" id="MDZA01000103">
    <property type="protein sequence ID" value="OGX90933.1"/>
    <property type="molecule type" value="Genomic_DNA"/>
</dbReference>
<comment type="caution">
    <text evidence="10">The sequence shown here is derived from an EMBL/GenBank/DDBJ whole genome shotgun (WGS) entry which is preliminary data.</text>
</comment>
<feature type="domain" description="Cellulase Ig-like" evidence="9">
    <location>
        <begin position="28"/>
        <end position="105"/>
    </location>
</feature>
<dbReference type="GO" id="GO:0008810">
    <property type="term" value="F:cellulase activity"/>
    <property type="evidence" value="ECO:0007669"/>
    <property type="project" value="UniProtKB-EC"/>
</dbReference>
<dbReference type="Pfam" id="PF02927">
    <property type="entry name" value="CelD_N"/>
    <property type="match status" value="1"/>
</dbReference>
<evidence type="ECO:0000256" key="5">
    <source>
        <dbReference type="ARBA" id="ARBA00023326"/>
    </source>
</evidence>
<evidence type="ECO:0000256" key="7">
    <source>
        <dbReference type="RuleBase" id="RU361166"/>
    </source>
</evidence>
<dbReference type="InterPro" id="IPR012341">
    <property type="entry name" value="6hp_glycosidase-like_sf"/>
</dbReference>
<feature type="signal peptide" evidence="7">
    <location>
        <begin position="1"/>
        <end position="23"/>
    </location>
</feature>
<dbReference type="InterPro" id="IPR001701">
    <property type="entry name" value="Glyco_hydro_9"/>
</dbReference>
<evidence type="ECO:0000313" key="11">
    <source>
        <dbReference type="Proteomes" id="UP000177506"/>
    </source>
</evidence>
<gene>
    <name evidence="10" type="ORF">BEN49_21580</name>
</gene>
<keyword evidence="2 6" id="KW-0378">Hydrolase</keyword>
<dbReference type="SUPFAM" id="SSF81296">
    <property type="entry name" value="E set domains"/>
    <property type="match status" value="1"/>
</dbReference>
<protein>
    <recommendedName>
        <fullName evidence="7">Endoglucanase</fullName>
        <ecNumber evidence="7">3.2.1.4</ecNumber>
    </recommendedName>
</protein>
<dbReference type="InterPro" id="IPR014756">
    <property type="entry name" value="Ig_E-set"/>
</dbReference>
<dbReference type="AlphaFoldDB" id="A0A1G1TJ88"/>
<dbReference type="CDD" id="cd02850">
    <property type="entry name" value="E_set_Cellulase_N"/>
    <property type="match status" value="1"/>
</dbReference>
<dbReference type="PROSITE" id="PS00592">
    <property type="entry name" value="GH9_2"/>
    <property type="match status" value="1"/>
</dbReference>
<evidence type="ECO:0000259" key="8">
    <source>
        <dbReference type="Pfam" id="PF00759"/>
    </source>
</evidence>
<feature type="domain" description="Glycoside hydrolase family 9" evidence="8">
    <location>
        <begin position="121"/>
        <end position="573"/>
    </location>
</feature>
<dbReference type="InterPro" id="IPR004197">
    <property type="entry name" value="Cellulase_Ig-like"/>
</dbReference>
<keyword evidence="7" id="KW-0732">Signal</keyword>
<evidence type="ECO:0000256" key="2">
    <source>
        <dbReference type="ARBA" id="ARBA00022801"/>
    </source>
</evidence>
<dbReference type="InterPro" id="IPR008928">
    <property type="entry name" value="6-hairpin_glycosidase_sf"/>
</dbReference>
<reference evidence="10 11" key="1">
    <citation type="submission" date="2016-08" db="EMBL/GenBank/DDBJ databases">
        <title>Hymenobacter coccineus sp. nov., Hymenobacter lapidarius sp. nov. and Hymenobacter glacialis sp. nov., isolated from Antarctic soil.</title>
        <authorList>
            <person name="Sedlacek I."/>
            <person name="Kralova S."/>
            <person name="Kyrova K."/>
            <person name="Maslanova I."/>
            <person name="Stankova E."/>
            <person name="Vrbovska V."/>
            <person name="Nemec M."/>
            <person name="Bartak M."/>
            <person name="Svec P."/>
            <person name="Busse H.-J."/>
            <person name="Pantucek R."/>
        </authorList>
    </citation>
    <scope>NUCLEOTIDE SEQUENCE [LARGE SCALE GENOMIC DNA]</scope>
    <source>
        <strain evidence="10 11">CCM 8649</strain>
    </source>
</reference>
<dbReference type="PANTHER" id="PTHR22298">
    <property type="entry name" value="ENDO-1,4-BETA-GLUCANASE"/>
    <property type="match status" value="1"/>
</dbReference>
<dbReference type="SUPFAM" id="SSF48208">
    <property type="entry name" value="Six-hairpin glycosidases"/>
    <property type="match status" value="1"/>
</dbReference>
<evidence type="ECO:0000259" key="9">
    <source>
        <dbReference type="Pfam" id="PF02927"/>
    </source>
</evidence>
<sequence length="592" mass="63785">MVIKFKAAFWLSVFLACAQPVSAQHLAEAIRINQVGFYPAAPKVAVVVGAAAGKFYLTTPDLATTVFTGELGPQQTAALSLQQTRMADFSDFKGAGTYVVWVPGLGYSHPFQIGSGVHTAVARAALKGFYYQRASMPLPPAYASIWSRPLGHPDNQVLVHPSAASAQRPAGSVIAAPRGWYDAGDYNKYVVNSGITLGTLFSLYEDFPAYCAELNTGIPESGNELPDLLDEALWNLRWLLAMQDPGDGGVYHKLTNASFDGMVMPADARAPRYVVQKSTAAALDFAAVTAQASRVLRKFDRQLPGLADSCLRASTTAWAWARAHPAVFYEQDALNKQFQPAISTGAYGDKSVSDEFIWAAAELYVTTKQDSYYRAVNLFPDAQTPLPSWSQVRTLAYYTLARCGPELTALGRKDLPQLKSRLLALADDLAQGSATRAYQTVMGKSAADYNWGSNANAANQGVALVQAYRLSGDRKYLQLALTNLDYLLGRNATGYCYVTGCGARPPQHPHHRPSEADGVRAPIPGLLVGGPNPGRQDGCQYPSALADLAYDDEVCSYASNEIAINWQAPLVYLASALEALQTQAGFSPAPNK</sequence>
<dbReference type="InterPro" id="IPR013783">
    <property type="entry name" value="Ig-like_fold"/>
</dbReference>
<dbReference type="Gene3D" id="2.60.40.10">
    <property type="entry name" value="Immunoglobulins"/>
    <property type="match status" value="1"/>
</dbReference>
<dbReference type="EC" id="3.2.1.4" evidence="7"/>
<accession>A0A1G1TJ88</accession>
<organism evidence="10 11">
    <name type="scientific">Hymenobacter coccineus</name>
    <dbReference type="NCBI Taxonomy" id="1908235"/>
    <lineage>
        <taxon>Bacteria</taxon>
        <taxon>Pseudomonadati</taxon>
        <taxon>Bacteroidota</taxon>
        <taxon>Cytophagia</taxon>
        <taxon>Cytophagales</taxon>
        <taxon>Hymenobacteraceae</taxon>
        <taxon>Hymenobacter</taxon>
    </lineage>
</organism>
<dbReference type="OrthoDB" id="9808897at2"/>
<dbReference type="Pfam" id="PF00759">
    <property type="entry name" value="Glyco_hydro_9"/>
    <property type="match status" value="1"/>
</dbReference>
<feature type="active site" evidence="6">
    <location>
        <position position="510"/>
    </location>
</feature>
<keyword evidence="11" id="KW-1185">Reference proteome</keyword>
<evidence type="ECO:0000256" key="6">
    <source>
        <dbReference type="PROSITE-ProRule" id="PRU10059"/>
    </source>
</evidence>